<proteinExistence type="predicted"/>
<name>A0A7W4UUR7_LEIAQ</name>
<evidence type="ECO:0000313" key="3">
    <source>
        <dbReference type="Proteomes" id="UP000538196"/>
    </source>
</evidence>
<gene>
    <name evidence="2" type="ORF">FHX33_000703</name>
</gene>
<keyword evidence="1" id="KW-0812">Transmembrane</keyword>
<protein>
    <submittedName>
        <fullName evidence="2">Uncharacterized protein</fullName>
    </submittedName>
</protein>
<evidence type="ECO:0000313" key="2">
    <source>
        <dbReference type="EMBL" id="MBB2965971.1"/>
    </source>
</evidence>
<dbReference type="Proteomes" id="UP000538196">
    <property type="component" value="Unassembled WGS sequence"/>
</dbReference>
<sequence>MSPIELNRAQRAEMQREIDQNRRWERRLPVYAGIALLVLAAIVVVRVVFFS</sequence>
<keyword evidence="3" id="KW-1185">Reference proteome</keyword>
<dbReference type="AlphaFoldDB" id="A0A7W4UUR7"/>
<comment type="caution">
    <text evidence="2">The sequence shown here is derived from an EMBL/GenBank/DDBJ whole genome shotgun (WGS) entry which is preliminary data.</text>
</comment>
<accession>A0A7W4UUR7</accession>
<keyword evidence="1" id="KW-0472">Membrane</keyword>
<dbReference type="EMBL" id="JACHVP010000001">
    <property type="protein sequence ID" value="MBB2965971.1"/>
    <property type="molecule type" value="Genomic_DNA"/>
</dbReference>
<evidence type="ECO:0000256" key="1">
    <source>
        <dbReference type="SAM" id="Phobius"/>
    </source>
</evidence>
<feature type="transmembrane region" description="Helical" evidence="1">
    <location>
        <begin position="28"/>
        <end position="49"/>
    </location>
</feature>
<keyword evidence="1" id="KW-1133">Transmembrane helix</keyword>
<dbReference type="RefSeq" id="WP_021762689.1">
    <property type="nucleotide sequence ID" value="NZ_DAMDIH010000006.1"/>
</dbReference>
<reference evidence="2 3" key="1">
    <citation type="submission" date="2020-08" db="EMBL/GenBank/DDBJ databases">
        <title>Sequencing the genomes of 1000 actinobacteria strains.</title>
        <authorList>
            <person name="Klenk H.-P."/>
        </authorList>
    </citation>
    <scope>NUCLEOTIDE SEQUENCE [LARGE SCALE GENOMIC DNA]</scope>
    <source>
        <strain evidence="2 3">DSM 20146</strain>
    </source>
</reference>
<organism evidence="2 3">
    <name type="scientific">Leifsonia aquatica</name>
    <name type="common">Corynebacterium aquaticum</name>
    <dbReference type="NCBI Taxonomy" id="144185"/>
    <lineage>
        <taxon>Bacteria</taxon>
        <taxon>Bacillati</taxon>
        <taxon>Actinomycetota</taxon>
        <taxon>Actinomycetes</taxon>
        <taxon>Micrococcales</taxon>
        <taxon>Microbacteriaceae</taxon>
        <taxon>Leifsonia</taxon>
    </lineage>
</organism>